<reference evidence="6 7" key="1">
    <citation type="journal article" date="2011" name="Stand. Genomic Sci.">
        <title>Complete genome sequence of Syntrophobotulus glycolicus type strain (FlGlyR).</title>
        <authorList>
            <person name="Han C."/>
            <person name="Mwirichia R."/>
            <person name="Chertkov O."/>
            <person name="Held B."/>
            <person name="Lapidus A."/>
            <person name="Nolan M."/>
            <person name="Lucas S."/>
            <person name="Hammon N."/>
            <person name="Deshpande S."/>
            <person name="Cheng J.F."/>
            <person name="Tapia R."/>
            <person name="Goodwin L."/>
            <person name="Pitluck S."/>
            <person name="Huntemann M."/>
            <person name="Liolios K."/>
            <person name="Ivanova N."/>
            <person name="Pagani I."/>
            <person name="Mavromatis K."/>
            <person name="Ovchinikova G."/>
            <person name="Pati A."/>
            <person name="Chen A."/>
            <person name="Palaniappan K."/>
            <person name="Land M."/>
            <person name="Hauser L."/>
            <person name="Brambilla E.M."/>
            <person name="Rohde M."/>
            <person name="Spring S."/>
            <person name="Sikorski J."/>
            <person name="Goker M."/>
            <person name="Woyke T."/>
            <person name="Bristow J."/>
            <person name="Eisen J.A."/>
            <person name="Markowitz V."/>
            <person name="Hugenholtz P."/>
            <person name="Kyrpides N.C."/>
            <person name="Klenk H.P."/>
            <person name="Detter J.C."/>
        </authorList>
    </citation>
    <scope>NUCLEOTIDE SEQUENCE [LARGE SCALE GENOMIC DNA]</scope>
    <source>
        <strain evidence="7">DSM 8271 / FlGlyR</strain>
    </source>
</reference>
<feature type="domain" description="Ribosome maturation factor RimP N-terminal" evidence="4">
    <location>
        <begin position="12"/>
        <end position="84"/>
    </location>
</feature>
<accession>F0SU94</accession>
<proteinExistence type="inferred from homology"/>
<dbReference type="Pfam" id="PF17384">
    <property type="entry name" value="DUF150_C"/>
    <property type="match status" value="1"/>
</dbReference>
<protein>
    <recommendedName>
        <fullName evidence="3">Ribosome maturation factor RimP</fullName>
    </recommendedName>
</protein>
<evidence type="ECO:0000259" key="4">
    <source>
        <dbReference type="Pfam" id="PF02576"/>
    </source>
</evidence>
<evidence type="ECO:0000313" key="7">
    <source>
        <dbReference type="Proteomes" id="UP000007488"/>
    </source>
</evidence>
<gene>
    <name evidence="3" type="primary">rimP</name>
    <name evidence="6" type="ordered locus">Sgly_2255</name>
</gene>
<dbReference type="GO" id="GO:0000028">
    <property type="term" value="P:ribosomal small subunit assembly"/>
    <property type="evidence" value="ECO:0007669"/>
    <property type="project" value="TreeGrafter"/>
</dbReference>
<dbReference type="HAMAP" id="MF_01077">
    <property type="entry name" value="RimP"/>
    <property type="match status" value="1"/>
</dbReference>
<organism evidence="6 7">
    <name type="scientific">Syntrophobotulus glycolicus (strain DSM 8271 / FlGlyR)</name>
    <dbReference type="NCBI Taxonomy" id="645991"/>
    <lineage>
        <taxon>Bacteria</taxon>
        <taxon>Bacillati</taxon>
        <taxon>Bacillota</taxon>
        <taxon>Clostridia</taxon>
        <taxon>Eubacteriales</taxon>
        <taxon>Desulfitobacteriaceae</taxon>
        <taxon>Syntrophobotulus</taxon>
    </lineage>
</organism>
<reference evidence="7" key="2">
    <citation type="submission" date="2011-02" db="EMBL/GenBank/DDBJ databases">
        <title>The complete genome of Syntrophobotulus glycolicus DSM 8271.</title>
        <authorList>
            <person name="Lucas S."/>
            <person name="Copeland A."/>
            <person name="Lapidus A."/>
            <person name="Bruce D."/>
            <person name="Goodwin L."/>
            <person name="Pitluck S."/>
            <person name="Kyrpides N."/>
            <person name="Mavromatis K."/>
            <person name="Pagani I."/>
            <person name="Ivanova N."/>
            <person name="Mikhailova N."/>
            <person name="Chertkov O."/>
            <person name="Held B."/>
            <person name="Detter J.C."/>
            <person name="Tapia R."/>
            <person name="Han C."/>
            <person name="Land M."/>
            <person name="Hauser L."/>
            <person name="Markowitz V."/>
            <person name="Cheng J.-F."/>
            <person name="Hugenholtz P."/>
            <person name="Woyke T."/>
            <person name="Wu D."/>
            <person name="Spring S."/>
            <person name="Schroeder M."/>
            <person name="Brambilla E."/>
            <person name="Klenk H.-P."/>
            <person name="Eisen J.A."/>
        </authorList>
    </citation>
    <scope>NUCLEOTIDE SEQUENCE [LARGE SCALE GENOMIC DNA]</scope>
    <source>
        <strain evidence="7">DSM 8271 / FlGlyR</strain>
    </source>
</reference>
<dbReference type="CDD" id="cd01734">
    <property type="entry name" value="YlxS_C"/>
    <property type="match status" value="1"/>
</dbReference>
<dbReference type="KEGG" id="sgy:Sgly_2255"/>
<dbReference type="SUPFAM" id="SSF75420">
    <property type="entry name" value="YhbC-like, N-terminal domain"/>
    <property type="match status" value="1"/>
</dbReference>
<dbReference type="eggNOG" id="COG0779">
    <property type="taxonomic scope" value="Bacteria"/>
</dbReference>
<dbReference type="OrthoDB" id="9805006at2"/>
<dbReference type="GO" id="GO:0006412">
    <property type="term" value="P:translation"/>
    <property type="evidence" value="ECO:0007669"/>
    <property type="project" value="TreeGrafter"/>
</dbReference>
<feature type="domain" description="Ribosome maturation factor RimP C-terminal" evidence="5">
    <location>
        <begin position="87"/>
        <end position="152"/>
    </location>
</feature>
<dbReference type="Pfam" id="PF02576">
    <property type="entry name" value="RimP_N"/>
    <property type="match status" value="1"/>
</dbReference>
<evidence type="ECO:0000256" key="1">
    <source>
        <dbReference type="ARBA" id="ARBA00022490"/>
    </source>
</evidence>
<keyword evidence="2 3" id="KW-0690">Ribosome biogenesis</keyword>
<dbReference type="InterPro" id="IPR028989">
    <property type="entry name" value="RimP_N"/>
</dbReference>
<dbReference type="InterPro" id="IPR003728">
    <property type="entry name" value="Ribosome_maturation_RimP"/>
</dbReference>
<dbReference type="SUPFAM" id="SSF74942">
    <property type="entry name" value="YhbC-like, C-terminal domain"/>
    <property type="match status" value="1"/>
</dbReference>
<dbReference type="EMBL" id="CP002547">
    <property type="protein sequence ID" value="ADY56544.1"/>
    <property type="molecule type" value="Genomic_DNA"/>
</dbReference>
<evidence type="ECO:0000313" key="6">
    <source>
        <dbReference type="EMBL" id="ADY56544.1"/>
    </source>
</evidence>
<dbReference type="InterPro" id="IPR028998">
    <property type="entry name" value="RimP_C"/>
</dbReference>
<evidence type="ECO:0000256" key="2">
    <source>
        <dbReference type="ARBA" id="ARBA00022517"/>
    </source>
</evidence>
<dbReference type="PANTHER" id="PTHR33867:SF1">
    <property type="entry name" value="RIBOSOME MATURATION FACTOR RIMP"/>
    <property type="match status" value="1"/>
</dbReference>
<dbReference type="RefSeq" id="WP_013625409.1">
    <property type="nucleotide sequence ID" value="NC_015172.1"/>
</dbReference>
<dbReference type="InterPro" id="IPR035956">
    <property type="entry name" value="RimP_N_sf"/>
</dbReference>
<dbReference type="AlphaFoldDB" id="F0SU94"/>
<sequence length="152" mass="17388">MGNPVIQKVWQIVEPITEELKLELVDVEYVKEGAHWYLRVYIDKDGGVDIDDCASVSHQLSNILDSKNLIPQAYMLEVSSPGIERPLSKREDYDKYIGKLVRVHTSEQFLGYTQFSGYLKGLLDEKVILEYEGQEAAIPINIVEKAHLECEF</sequence>
<dbReference type="Gene3D" id="3.30.300.70">
    <property type="entry name" value="RimP-like superfamily, N-terminal"/>
    <property type="match status" value="1"/>
</dbReference>
<dbReference type="InterPro" id="IPR036847">
    <property type="entry name" value="RimP_C_sf"/>
</dbReference>
<comment type="similarity">
    <text evidence="3">Belongs to the RimP family.</text>
</comment>
<keyword evidence="7" id="KW-1185">Reference proteome</keyword>
<dbReference type="STRING" id="645991.Sgly_2255"/>
<dbReference type="GO" id="GO:0005829">
    <property type="term" value="C:cytosol"/>
    <property type="evidence" value="ECO:0007669"/>
    <property type="project" value="TreeGrafter"/>
</dbReference>
<dbReference type="Proteomes" id="UP000007488">
    <property type="component" value="Chromosome"/>
</dbReference>
<evidence type="ECO:0000259" key="5">
    <source>
        <dbReference type="Pfam" id="PF17384"/>
    </source>
</evidence>
<name>F0SU94_SYNGF</name>
<comment type="subcellular location">
    <subcellularLocation>
        <location evidence="3">Cytoplasm</location>
    </subcellularLocation>
</comment>
<dbReference type="HOGENOM" id="CLU_070525_2_2_9"/>
<dbReference type="Gene3D" id="2.30.30.180">
    <property type="entry name" value="Ribosome maturation factor RimP, C-terminal domain"/>
    <property type="match status" value="1"/>
</dbReference>
<keyword evidence="1 3" id="KW-0963">Cytoplasm</keyword>
<evidence type="ECO:0000256" key="3">
    <source>
        <dbReference type="HAMAP-Rule" id="MF_01077"/>
    </source>
</evidence>
<dbReference type="FunFam" id="3.30.300.70:FF:000001">
    <property type="entry name" value="Ribosome maturation factor RimP"/>
    <property type="match status" value="1"/>
</dbReference>
<dbReference type="PANTHER" id="PTHR33867">
    <property type="entry name" value="RIBOSOME MATURATION FACTOR RIMP"/>
    <property type="match status" value="1"/>
</dbReference>
<comment type="function">
    <text evidence="3">Required for maturation of 30S ribosomal subunits.</text>
</comment>